<reference evidence="8 9" key="1">
    <citation type="submission" date="2019-06" db="EMBL/GenBank/DDBJ databases">
        <title>Flavobacteriaceae Paucihalobacterium erythroidium CWB-1, complete genome.</title>
        <authorList>
            <person name="Wu S."/>
        </authorList>
    </citation>
    <scope>NUCLEOTIDE SEQUENCE [LARGE SCALE GENOMIC DNA]</scope>
    <source>
        <strain evidence="8 9">CWB-1</strain>
    </source>
</reference>
<comment type="caution">
    <text evidence="8">The sequence shown here is derived from an EMBL/GenBank/DDBJ whole genome shotgun (WGS) entry which is preliminary data.</text>
</comment>
<evidence type="ECO:0000256" key="4">
    <source>
        <dbReference type="ARBA" id="ARBA00022825"/>
    </source>
</evidence>
<accession>A0A506PQ68</accession>
<dbReference type="InterPro" id="IPR000209">
    <property type="entry name" value="Peptidase_S8/S53_dom"/>
</dbReference>
<keyword evidence="3 5" id="KW-0378">Hydrolase</keyword>
<evidence type="ECO:0000259" key="7">
    <source>
        <dbReference type="Pfam" id="PF00082"/>
    </source>
</evidence>
<dbReference type="GO" id="GO:0006508">
    <property type="term" value="P:proteolysis"/>
    <property type="evidence" value="ECO:0007669"/>
    <property type="project" value="UniProtKB-KW"/>
</dbReference>
<dbReference type="Pfam" id="PF00082">
    <property type="entry name" value="Peptidase_S8"/>
    <property type="match status" value="1"/>
</dbReference>
<sequence length="329" mass="36809">MTMKKIVFYLLALVLTVSCNELTEFYTSEYKYSYTRPIGLMMSKAFDTLNLSGKGIKIGVIDAGFGKFKTNEFTKNLNIVAYRDFVDEDTTNFFSSRENDHGTIVTKSIGGKNSQNQVYGLAFGSKYYLAKTDIYDKEPIEDEKRLIKAIDWLISQDVKLINISLGYTTFDDDDSYSNKDLNGKTALSSKHIDSILNANKDIIIVVSAGNEGNKKWKHITFPSDVKDVITVGSTDFDGIKRFKSSGTGVDYVNYIKPEIATYPIPIGNSNTTPVITGLIACILEKQNLNRDLIKEIVIESSSNYNSPNKEIGYGVPKTSLILAKIKKYR</sequence>
<keyword evidence="9" id="KW-1185">Reference proteome</keyword>
<dbReference type="Gene3D" id="3.40.50.200">
    <property type="entry name" value="Peptidase S8/S53 domain"/>
    <property type="match status" value="1"/>
</dbReference>
<name>A0A506PQ68_9FLAO</name>
<dbReference type="EMBL" id="VHIQ01000001">
    <property type="protein sequence ID" value="TPV35352.1"/>
    <property type="molecule type" value="Genomic_DNA"/>
</dbReference>
<protein>
    <submittedName>
        <fullName evidence="8">Serine protease</fullName>
    </submittedName>
</protein>
<evidence type="ECO:0000256" key="6">
    <source>
        <dbReference type="SAM" id="SignalP"/>
    </source>
</evidence>
<dbReference type="InterPro" id="IPR050131">
    <property type="entry name" value="Peptidase_S8_subtilisin-like"/>
</dbReference>
<keyword evidence="2 5" id="KW-0645">Protease</keyword>
<dbReference type="AlphaFoldDB" id="A0A506PQ68"/>
<dbReference type="PANTHER" id="PTHR43806">
    <property type="entry name" value="PEPTIDASE S8"/>
    <property type="match status" value="1"/>
</dbReference>
<feature type="active site" description="Charge relay system" evidence="5">
    <location>
        <position position="101"/>
    </location>
</feature>
<feature type="active site" description="Charge relay system" evidence="5">
    <location>
        <position position="62"/>
    </location>
</feature>
<evidence type="ECO:0000256" key="5">
    <source>
        <dbReference type="PROSITE-ProRule" id="PRU01240"/>
    </source>
</evidence>
<keyword evidence="6" id="KW-0732">Signal</keyword>
<dbReference type="OrthoDB" id="9792152at2"/>
<dbReference type="InterPro" id="IPR015500">
    <property type="entry name" value="Peptidase_S8_subtilisin-rel"/>
</dbReference>
<evidence type="ECO:0000313" key="9">
    <source>
        <dbReference type="Proteomes" id="UP000317332"/>
    </source>
</evidence>
<feature type="signal peptide" evidence="6">
    <location>
        <begin position="1"/>
        <end position="19"/>
    </location>
</feature>
<proteinExistence type="inferred from homology"/>
<dbReference type="PROSITE" id="PS51892">
    <property type="entry name" value="SUBTILASE"/>
    <property type="match status" value="1"/>
</dbReference>
<feature type="domain" description="Peptidase S8/S53" evidence="7">
    <location>
        <begin position="53"/>
        <end position="314"/>
    </location>
</feature>
<dbReference type="Proteomes" id="UP000317332">
    <property type="component" value="Unassembled WGS sequence"/>
</dbReference>
<dbReference type="GO" id="GO:0004252">
    <property type="term" value="F:serine-type endopeptidase activity"/>
    <property type="evidence" value="ECO:0007669"/>
    <property type="project" value="UniProtKB-UniRule"/>
</dbReference>
<dbReference type="PRINTS" id="PR00723">
    <property type="entry name" value="SUBTILISIN"/>
</dbReference>
<dbReference type="InterPro" id="IPR036852">
    <property type="entry name" value="Peptidase_S8/S53_dom_sf"/>
</dbReference>
<comment type="similarity">
    <text evidence="1 5">Belongs to the peptidase S8 family.</text>
</comment>
<feature type="chain" id="PRO_5021312237" evidence="6">
    <location>
        <begin position="20"/>
        <end position="329"/>
    </location>
</feature>
<keyword evidence="4 5" id="KW-0720">Serine protease</keyword>
<evidence type="ECO:0000256" key="1">
    <source>
        <dbReference type="ARBA" id="ARBA00011073"/>
    </source>
</evidence>
<organism evidence="8 9">
    <name type="scientific">Paucihalobacter ruber</name>
    <dbReference type="NCBI Taxonomy" id="2567861"/>
    <lineage>
        <taxon>Bacteria</taxon>
        <taxon>Pseudomonadati</taxon>
        <taxon>Bacteroidota</taxon>
        <taxon>Flavobacteriia</taxon>
        <taxon>Flavobacteriales</taxon>
        <taxon>Flavobacteriaceae</taxon>
        <taxon>Paucihalobacter</taxon>
    </lineage>
</organism>
<evidence type="ECO:0000313" key="8">
    <source>
        <dbReference type="EMBL" id="TPV35352.1"/>
    </source>
</evidence>
<gene>
    <name evidence="8" type="ORF">FJ651_00060</name>
</gene>
<dbReference type="PROSITE" id="PS51257">
    <property type="entry name" value="PROKAR_LIPOPROTEIN"/>
    <property type="match status" value="1"/>
</dbReference>
<evidence type="ECO:0000256" key="3">
    <source>
        <dbReference type="ARBA" id="ARBA00022801"/>
    </source>
</evidence>
<dbReference type="SUPFAM" id="SSF52743">
    <property type="entry name" value="Subtilisin-like"/>
    <property type="match status" value="1"/>
</dbReference>
<dbReference type="PANTHER" id="PTHR43806:SF67">
    <property type="entry name" value="EGF-LIKE DOMAIN-CONTAINING PROTEIN"/>
    <property type="match status" value="1"/>
</dbReference>
<evidence type="ECO:0000256" key="2">
    <source>
        <dbReference type="ARBA" id="ARBA00022670"/>
    </source>
</evidence>
<feature type="active site" description="Charge relay system" evidence="5">
    <location>
        <position position="269"/>
    </location>
</feature>